<feature type="binding site" evidence="9">
    <location>
        <position position="352"/>
    </location>
    <ligand>
        <name>Zn(2+)</name>
        <dbReference type="ChEBI" id="CHEBI:29105"/>
    </ligand>
</feature>
<keyword evidence="5 9" id="KW-0479">Metal-binding</keyword>
<comment type="cofactor">
    <cofactor evidence="1">
        <name>Zn(2+)</name>
        <dbReference type="ChEBI" id="CHEBI:29105"/>
    </cofactor>
</comment>
<name>A0AA38Q298_9AGAR</name>
<dbReference type="Gene3D" id="3.30.1600.10">
    <property type="entry name" value="SIR2/SIRT2 'Small Domain"/>
    <property type="match status" value="1"/>
</dbReference>
<dbReference type="Gene3D" id="3.40.50.1220">
    <property type="entry name" value="TPP-binding domain"/>
    <property type="match status" value="2"/>
</dbReference>
<feature type="compositionally biased region" description="Basic and acidic residues" evidence="10">
    <location>
        <begin position="563"/>
        <end position="580"/>
    </location>
</feature>
<dbReference type="Proteomes" id="UP001163850">
    <property type="component" value="Unassembled WGS sequence"/>
</dbReference>
<dbReference type="GO" id="GO:0005634">
    <property type="term" value="C:nucleus"/>
    <property type="evidence" value="ECO:0007669"/>
    <property type="project" value="TreeGrafter"/>
</dbReference>
<evidence type="ECO:0000256" key="10">
    <source>
        <dbReference type="SAM" id="MobiDB-lite"/>
    </source>
</evidence>
<feature type="compositionally biased region" description="Polar residues" evidence="10">
    <location>
        <begin position="100"/>
        <end position="112"/>
    </location>
</feature>
<evidence type="ECO:0000256" key="4">
    <source>
        <dbReference type="ARBA" id="ARBA00022679"/>
    </source>
</evidence>
<evidence type="ECO:0000256" key="1">
    <source>
        <dbReference type="ARBA" id="ARBA00001947"/>
    </source>
</evidence>
<evidence type="ECO:0000256" key="8">
    <source>
        <dbReference type="ARBA" id="ARBA00023128"/>
    </source>
</evidence>
<feature type="region of interest" description="Disordered" evidence="10">
    <location>
        <begin position="377"/>
        <end position="411"/>
    </location>
</feature>
<dbReference type="InterPro" id="IPR029035">
    <property type="entry name" value="DHS-like_NAD/FAD-binding_dom"/>
</dbReference>
<dbReference type="GO" id="GO:0046970">
    <property type="term" value="F:histone H4K16 deacetylase activity, NAD-dependent"/>
    <property type="evidence" value="ECO:0007669"/>
    <property type="project" value="TreeGrafter"/>
</dbReference>
<feature type="region of interest" description="Disordered" evidence="10">
    <location>
        <begin position="562"/>
        <end position="612"/>
    </location>
</feature>
<feature type="region of interest" description="Disordered" evidence="10">
    <location>
        <begin position="513"/>
        <end position="550"/>
    </location>
</feature>
<sequence length="612" mass="68421">MSEVERKITVHSTSAHRPTLYSEPQGAALNLLMNSTTPHTVNVHELNPSLTPLQPTSGPSNASSTNLLLLQVKAFLEAAEDVEVGPETIQELLHLIADRQPTNDGDSKPTQNENEDEEWLPGEEHNDVELDISALFTDEHNGTWTKEESMEMIGFLKERGMGHFVRVYAINRAIPIPKLLLAFGIQLCPELQDRSNSTLYYFLRVAMWKELRLRERLSQYNTTSDAVNLIRNSRRILILTGAGISVSCGIPDFRSRNGLYAQLGDYELDDPQQMFDINYFRENPSVFYSFASQIYPSNFVPSPCHRFIKLIEDRGQLLRNYTQNIDTLETVAGVKRVLQCHGSFATASCLLCRRRVPGTEIELDIMRRKVPLCPVCNPPSSSTPKNGKKLSKKKAKGEWDSDCEDESDAPTYPPGIMKLTDDFEHLLEQDRDKVDLLLVIGTSLKVAPVADILSHLPHSIPQILINKTPIKHINPDIILLGNADDIVIHLCTELGWDLPPLALSASLSQSAFAGRMQPPRGNIKKRPSTGLDEDVEEGPQEPQRVGNSHVWLFPGAEGGKWLSEFKRRSESRTGNLRDQETETSPPSSAAQTRASSPGTLDLRREVKKARIS</sequence>
<feature type="active site" description="Proton acceptor" evidence="9">
    <location>
        <position position="341"/>
    </location>
</feature>
<dbReference type="GO" id="GO:0005739">
    <property type="term" value="C:mitochondrion"/>
    <property type="evidence" value="ECO:0007669"/>
    <property type="project" value="UniProtKB-SubCell"/>
</dbReference>
<evidence type="ECO:0000256" key="6">
    <source>
        <dbReference type="ARBA" id="ARBA00022833"/>
    </source>
</evidence>
<dbReference type="PANTHER" id="PTHR11085">
    <property type="entry name" value="NAD-DEPENDENT PROTEIN DEACYLASE SIRTUIN-5, MITOCHONDRIAL-RELATED"/>
    <property type="match status" value="1"/>
</dbReference>
<feature type="compositionally biased region" description="Polar residues" evidence="10">
    <location>
        <begin position="581"/>
        <end position="598"/>
    </location>
</feature>
<evidence type="ECO:0000256" key="5">
    <source>
        <dbReference type="ARBA" id="ARBA00022723"/>
    </source>
</evidence>
<protein>
    <submittedName>
        <fullName evidence="12">SIR2-domain-containing protein</fullName>
    </submittedName>
</protein>
<proteinExistence type="inferred from homology"/>
<accession>A0AA38Q298</accession>
<dbReference type="PROSITE" id="PS50305">
    <property type="entry name" value="SIRTUIN"/>
    <property type="match status" value="1"/>
</dbReference>
<dbReference type="GO" id="GO:0046872">
    <property type="term" value="F:metal ion binding"/>
    <property type="evidence" value="ECO:0007669"/>
    <property type="project" value="UniProtKB-KW"/>
</dbReference>
<keyword evidence="8" id="KW-0496">Mitochondrion</keyword>
<feature type="compositionally biased region" description="Basic residues" evidence="10">
    <location>
        <begin position="386"/>
        <end position="395"/>
    </location>
</feature>
<dbReference type="InterPro" id="IPR026591">
    <property type="entry name" value="Sirtuin_cat_small_dom_sf"/>
</dbReference>
<feature type="binding site" evidence="9">
    <location>
        <position position="349"/>
    </location>
    <ligand>
        <name>Zn(2+)</name>
        <dbReference type="ChEBI" id="CHEBI:29105"/>
    </ligand>
</feature>
<dbReference type="Pfam" id="PF02146">
    <property type="entry name" value="SIR2"/>
    <property type="match status" value="1"/>
</dbReference>
<dbReference type="InterPro" id="IPR050134">
    <property type="entry name" value="NAD-dep_sirtuin_deacylases"/>
</dbReference>
<feature type="domain" description="Deacetylase sirtuin-type" evidence="11">
    <location>
        <begin position="216"/>
        <end position="497"/>
    </location>
</feature>
<comment type="similarity">
    <text evidence="3">Belongs to the sirtuin family. Class I subfamily.</text>
</comment>
<gene>
    <name evidence="12" type="ORF">F5890DRAFT_1011431</name>
</gene>
<evidence type="ECO:0000259" key="11">
    <source>
        <dbReference type="PROSITE" id="PS50305"/>
    </source>
</evidence>
<dbReference type="GO" id="GO:0070403">
    <property type="term" value="F:NAD+ binding"/>
    <property type="evidence" value="ECO:0007669"/>
    <property type="project" value="InterPro"/>
</dbReference>
<reference evidence="12" key="1">
    <citation type="submission" date="2022-08" db="EMBL/GenBank/DDBJ databases">
        <authorList>
            <consortium name="DOE Joint Genome Institute"/>
            <person name="Min B."/>
            <person name="Riley R."/>
            <person name="Sierra-Patev S."/>
            <person name="Naranjo-Ortiz M."/>
            <person name="Looney B."/>
            <person name="Konkel Z."/>
            <person name="Slot J.C."/>
            <person name="Sakamoto Y."/>
            <person name="Steenwyk J.L."/>
            <person name="Rokas A."/>
            <person name="Carro J."/>
            <person name="Camarero S."/>
            <person name="Ferreira P."/>
            <person name="Molpeceres G."/>
            <person name="Ruiz-Duenas F.J."/>
            <person name="Serrano A."/>
            <person name="Henrissat B."/>
            <person name="Drula E."/>
            <person name="Hughes K.W."/>
            <person name="Mata J.L."/>
            <person name="Ishikawa N.K."/>
            <person name="Vargas-Isla R."/>
            <person name="Ushijima S."/>
            <person name="Smith C.A."/>
            <person name="Ahrendt S."/>
            <person name="Andreopoulos W."/>
            <person name="He G."/>
            <person name="Labutti K."/>
            <person name="Lipzen A."/>
            <person name="Ng V."/>
            <person name="Sandor L."/>
            <person name="Barry K."/>
            <person name="Martinez A.T."/>
            <person name="Xiao Y."/>
            <person name="Gibbons J.G."/>
            <person name="Terashima K."/>
            <person name="Hibbett D.S."/>
            <person name="Grigoriev I.V."/>
        </authorList>
    </citation>
    <scope>NUCLEOTIDE SEQUENCE</scope>
    <source>
        <strain evidence="12">TFB7829</strain>
    </source>
</reference>
<dbReference type="SUPFAM" id="SSF52467">
    <property type="entry name" value="DHS-like NAD/FAD-binding domain"/>
    <property type="match status" value="1"/>
</dbReference>
<organism evidence="12 13">
    <name type="scientific">Lentinula detonsa</name>
    <dbReference type="NCBI Taxonomy" id="2804962"/>
    <lineage>
        <taxon>Eukaryota</taxon>
        <taxon>Fungi</taxon>
        <taxon>Dikarya</taxon>
        <taxon>Basidiomycota</taxon>
        <taxon>Agaricomycotina</taxon>
        <taxon>Agaricomycetes</taxon>
        <taxon>Agaricomycetidae</taxon>
        <taxon>Agaricales</taxon>
        <taxon>Marasmiineae</taxon>
        <taxon>Omphalotaceae</taxon>
        <taxon>Lentinula</taxon>
    </lineage>
</organism>
<comment type="subcellular location">
    <subcellularLocation>
        <location evidence="2">Mitochondrion</location>
    </subcellularLocation>
</comment>
<evidence type="ECO:0000256" key="7">
    <source>
        <dbReference type="ARBA" id="ARBA00023027"/>
    </source>
</evidence>
<feature type="region of interest" description="Disordered" evidence="10">
    <location>
        <begin position="98"/>
        <end position="122"/>
    </location>
</feature>
<feature type="binding site" evidence="9">
    <location>
        <position position="376"/>
    </location>
    <ligand>
        <name>Zn(2+)</name>
        <dbReference type="ChEBI" id="CHEBI:29105"/>
    </ligand>
</feature>
<dbReference type="EMBL" id="MU801944">
    <property type="protein sequence ID" value="KAJ3986268.1"/>
    <property type="molecule type" value="Genomic_DNA"/>
</dbReference>
<evidence type="ECO:0000256" key="9">
    <source>
        <dbReference type="PROSITE-ProRule" id="PRU00236"/>
    </source>
</evidence>
<evidence type="ECO:0000313" key="13">
    <source>
        <dbReference type="Proteomes" id="UP001163850"/>
    </source>
</evidence>
<feature type="binding site" evidence="9">
    <location>
        <position position="373"/>
    </location>
    <ligand>
        <name>Zn(2+)</name>
        <dbReference type="ChEBI" id="CHEBI:29105"/>
    </ligand>
</feature>
<keyword evidence="7" id="KW-0520">NAD</keyword>
<evidence type="ECO:0000256" key="3">
    <source>
        <dbReference type="ARBA" id="ARBA00006924"/>
    </source>
</evidence>
<evidence type="ECO:0000313" key="12">
    <source>
        <dbReference type="EMBL" id="KAJ3986268.1"/>
    </source>
</evidence>
<dbReference type="InterPro" id="IPR003000">
    <property type="entry name" value="Sirtuin"/>
</dbReference>
<dbReference type="AlphaFoldDB" id="A0AA38Q298"/>
<keyword evidence="6 9" id="KW-0862">Zinc</keyword>
<dbReference type="PANTHER" id="PTHR11085:SF9">
    <property type="entry name" value="NAD-DEPENDENT PROTEIN DEACETYLASE SIRTUIN-1"/>
    <property type="match status" value="1"/>
</dbReference>
<comment type="caution">
    <text evidence="12">The sequence shown here is derived from an EMBL/GenBank/DDBJ whole genome shotgun (WGS) entry which is preliminary data.</text>
</comment>
<evidence type="ECO:0000256" key="2">
    <source>
        <dbReference type="ARBA" id="ARBA00004173"/>
    </source>
</evidence>
<keyword evidence="4" id="KW-0808">Transferase</keyword>
<dbReference type="InterPro" id="IPR026590">
    <property type="entry name" value="Ssirtuin_cat_dom"/>
</dbReference>